<gene>
    <name evidence="17" type="primary">LOC105907137</name>
</gene>
<keyword evidence="11" id="KW-0472">Membrane</keyword>
<keyword evidence="16" id="KW-1185">Reference proteome</keyword>
<evidence type="ECO:0000256" key="9">
    <source>
        <dbReference type="ARBA" id="ARBA00022729"/>
    </source>
</evidence>
<evidence type="ECO:0000256" key="7">
    <source>
        <dbReference type="ARBA" id="ARBA00022685"/>
    </source>
</evidence>
<evidence type="ECO:0000256" key="3">
    <source>
        <dbReference type="ARBA" id="ARBA00017980"/>
    </source>
</evidence>
<accession>A0A6P3W6G2</accession>
<keyword evidence="9 14" id="KW-0732">Signal</keyword>
<evidence type="ECO:0000256" key="8">
    <source>
        <dbReference type="ARBA" id="ARBA00022692"/>
    </source>
</evidence>
<dbReference type="Gene3D" id="2.60.40.3210">
    <property type="entry name" value="Zona pellucida, ZP-N domain"/>
    <property type="match status" value="1"/>
</dbReference>
<dbReference type="GO" id="GO:2000344">
    <property type="term" value="P:positive regulation of acrosome reaction"/>
    <property type="evidence" value="ECO:0007669"/>
    <property type="project" value="UniProtKB-UniRule"/>
</dbReference>
<dbReference type="SMART" id="SM00241">
    <property type="entry name" value="ZP"/>
    <property type="match status" value="1"/>
</dbReference>
<reference evidence="17" key="1">
    <citation type="submission" date="2025-08" db="UniProtKB">
        <authorList>
            <consortium name="RefSeq"/>
        </authorList>
    </citation>
    <scope>IDENTIFICATION</scope>
</reference>
<dbReference type="GO" id="GO:0035805">
    <property type="term" value="C:egg coat"/>
    <property type="evidence" value="ECO:0007669"/>
    <property type="project" value="UniProtKB-SubCell"/>
</dbReference>
<name>A0A6P3W6G2_CLUHA</name>
<sequence length="399" mass="44844">MVANMHFKLMKQLFTLNITISLTFVAVVVDCHSSKAKSLFVPFSELEKGDERYFEAKEKSNTYGDEKTISVHCTESAMDIKIKADFFGTGVPVDVDHLALLGKVPVDKTCRAFVSEDGYYKIVAPLTGCGTRFLVTEDALAYSNILVHFPSPSPEGLWRTVPVAVSVTCFYRRRYSASSNILRPTWAPYSYTQAMEDSLDFSLKLMADDWHRERTSGIFYLGDVINVEAAIDVTNHAPLRLYVNTCVATLKPDVNTVPKYTFIENQGCLTDAQQTGSSSQFLPRLRDDQLRFQLDSFVFFHMDPHPMYITCYLEAVPTEHWAPVDPEKKACSFIDGQWRSAEGFDEVCVSCGHAMVPDEGEGKMKQEKMETSSQEDWRKNAALGPFIVLSKGVMSNNSQ</sequence>
<evidence type="ECO:0000256" key="5">
    <source>
        <dbReference type="ARBA" id="ARBA00022525"/>
    </source>
</evidence>
<dbReference type="Proteomes" id="UP000515152">
    <property type="component" value="Chromosome 18"/>
</dbReference>
<dbReference type="PROSITE" id="PS51034">
    <property type="entry name" value="ZP_2"/>
    <property type="match status" value="1"/>
</dbReference>
<keyword evidence="10" id="KW-1133">Transmembrane helix</keyword>
<evidence type="ECO:0000256" key="1">
    <source>
        <dbReference type="ARBA" id="ARBA00004498"/>
    </source>
</evidence>
<evidence type="ECO:0000256" key="4">
    <source>
        <dbReference type="ARBA" id="ARBA00022475"/>
    </source>
</evidence>
<dbReference type="PANTHER" id="PTHR11576">
    <property type="entry name" value="ZONA PELLUCIDA SPERM-BINDING PROTEIN 3"/>
    <property type="match status" value="1"/>
</dbReference>
<dbReference type="Gene3D" id="2.60.40.4100">
    <property type="entry name" value="Zona pellucida, ZP-C domain"/>
    <property type="match status" value="1"/>
</dbReference>
<dbReference type="RefSeq" id="XP_012690867.2">
    <property type="nucleotide sequence ID" value="XM_012835413.2"/>
</dbReference>
<evidence type="ECO:0000256" key="12">
    <source>
        <dbReference type="ARBA" id="ARBA00023157"/>
    </source>
</evidence>
<dbReference type="Pfam" id="PF00100">
    <property type="entry name" value="Zona_pellucida"/>
    <property type="match status" value="1"/>
</dbReference>
<evidence type="ECO:0000256" key="2">
    <source>
        <dbReference type="ARBA" id="ARBA00006735"/>
    </source>
</evidence>
<dbReference type="PRINTS" id="PR00023">
    <property type="entry name" value="ZPELLUCIDA"/>
</dbReference>
<comment type="function">
    <text evidence="14">Component of the zona pellucida, an extracellular matrix surrounding oocytes which mediates sperm binding, induction of the acrosome reaction and prevents post-fertilization polyspermy. The zona pellucida is composed of 3 to 4 glycoproteins, ZP1, ZP2, ZP3, and ZP4. ZP3 is essential for sperm binding and zona matrix formation.</text>
</comment>
<evidence type="ECO:0000259" key="15">
    <source>
        <dbReference type="PROSITE" id="PS51034"/>
    </source>
</evidence>
<dbReference type="GO" id="GO:0035803">
    <property type="term" value="P:egg coat formation"/>
    <property type="evidence" value="ECO:0007669"/>
    <property type="project" value="UniProtKB-UniRule"/>
</dbReference>
<evidence type="ECO:0000256" key="6">
    <source>
        <dbReference type="ARBA" id="ARBA00022530"/>
    </source>
</evidence>
<dbReference type="OrthoDB" id="8880842at2759"/>
<dbReference type="InterPro" id="IPR042235">
    <property type="entry name" value="ZP-C_dom"/>
</dbReference>
<dbReference type="GeneID" id="105907137"/>
<dbReference type="GO" id="GO:0032190">
    <property type="term" value="F:acrosin binding"/>
    <property type="evidence" value="ECO:0007669"/>
    <property type="project" value="TreeGrafter"/>
</dbReference>
<evidence type="ECO:0000256" key="13">
    <source>
        <dbReference type="ARBA" id="ARBA00023180"/>
    </source>
</evidence>
<evidence type="ECO:0000313" key="16">
    <source>
        <dbReference type="Proteomes" id="UP000515152"/>
    </source>
</evidence>
<dbReference type="InterPro" id="IPR048290">
    <property type="entry name" value="ZP_chr"/>
</dbReference>
<keyword evidence="6 14" id="KW-0272">Extracellular matrix</keyword>
<dbReference type="PANTHER" id="PTHR11576:SF2">
    <property type="entry name" value="ZONA PELLUCIDA SPERM-BINDING PROTEIN 3"/>
    <property type="match status" value="1"/>
</dbReference>
<dbReference type="FunFam" id="2.60.40.3210:FF:000001">
    <property type="entry name" value="Zona pellucida sperm-binding protein 3"/>
    <property type="match status" value="1"/>
</dbReference>
<dbReference type="KEGG" id="char:105907137"/>
<dbReference type="InterPro" id="IPR001507">
    <property type="entry name" value="ZP_dom"/>
</dbReference>
<evidence type="ECO:0000256" key="11">
    <source>
        <dbReference type="ARBA" id="ARBA00023136"/>
    </source>
</evidence>
<keyword evidence="4 14" id="KW-1003">Cell membrane</keyword>
<organism evidence="16 17">
    <name type="scientific">Clupea harengus</name>
    <name type="common">Atlantic herring</name>
    <dbReference type="NCBI Taxonomy" id="7950"/>
    <lineage>
        <taxon>Eukaryota</taxon>
        <taxon>Metazoa</taxon>
        <taxon>Chordata</taxon>
        <taxon>Craniata</taxon>
        <taxon>Vertebrata</taxon>
        <taxon>Euteleostomi</taxon>
        <taxon>Actinopterygii</taxon>
        <taxon>Neopterygii</taxon>
        <taxon>Teleostei</taxon>
        <taxon>Clupei</taxon>
        <taxon>Clupeiformes</taxon>
        <taxon>Clupeoidei</taxon>
        <taxon>Clupeidae</taxon>
        <taxon>Clupea</taxon>
    </lineage>
</organism>
<comment type="subcellular location">
    <subcellularLocation>
        <location evidence="1">Secreted</location>
        <location evidence="1">Extracellular space</location>
        <location evidence="1">Extracellular matrix</location>
    </subcellularLocation>
    <subcellularLocation>
        <location evidence="14">Zona pellucida</location>
    </subcellularLocation>
    <subcellularLocation>
        <location evidence="14">Cell membrane</location>
        <topology evidence="14">Single-pass type I membrane protein</topology>
    </subcellularLocation>
</comment>
<keyword evidence="12 14" id="KW-1015">Disulfide bond</keyword>
<protein>
    <recommendedName>
        <fullName evidence="3 14">Zona pellucida sperm-binding protein 3</fullName>
    </recommendedName>
</protein>
<comment type="PTM">
    <text evidence="14">Proteolytically cleaved before the transmembrane segment to yield the secreted ectodomain incorporated in the zona pellucida.</text>
</comment>
<keyword evidence="13" id="KW-0325">Glycoprotein</keyword>
<evidence type="ECO:0000256" key="10">
    <source>
        <dbReference type="ARBA" id="ARBA00022989"/>
    </source>
</evidence>
<dbReference type="GO" id="GO:0007339">
    <property type="term" value="P:binding of sperm to zona pellucida"/>
    <property type="evidence" value="ECO:0007669"/>
    <property type="project" value="UniProtKB-UniRule"/>
</dbReference>
<dbReference type="FunFam" id="2.60.40.4100:FF:000002">
    <property type="entry name" value="Zona pellucida sperm-binding protein 3"/>
    <property type="match status" value="1"/>
</dbReference>
<comment type="domain">
    <text evidence="14">The ZP domain is involved in the polymerization of the ZP proteins to form the zona pellucida.</text>
</comment>
<dbReference type="GO" id="GO:0005886">
    <property type="term" value="C:plasma membrane"/>
    <property type="evidence" value="ECO:0007669"/>
    <property type="project" value="UniProtKB-SubCell"/>
</dbReference>
<comment type="similarity">
    <text evidence="2 14">Belongs to the ZP domain family. ZPC subfamily.</text>
</comment>
<feature type="domain" description="ZP" evidence="15">
    <location>
        <begin position="72"/>
        <end position="338"/>
    </location>
</feature>
<dbReference type="InterPro" id="IPR055356">
    <property type="entry name" value="ZP-N"/>
</dbReference>
<evidence type="ECO:0000256" key="14">
    <source>
        <dbReference type="RuleBase" id="RU367066"/>
    </source>
</evidence>
<dbReference type="Pfam" id="PF23344">
    <property type="entry name" value="ZP-N"/>
    <property type="match status" value="1"/>
</dbReference>
<keyword evidence="8" id="KW-0812">Transmembrane</keyword>
<evidence type="ECO:0000313" key="17">
    <source>
        <dbReference type="RefSeq" id="XP_012690867.2"/>
    </source>
</evidence>
<dbReference type="GO" id="GO:0035804">
    <property type="term" value="F:structural constituent of egg coat"/>
    <property type="evidence" value="ECO:0007669"/>
    <property type="project" value="UniProtKB-UniRule"/>
</dbReference>
<dbReference type="AlphaFoldDB" id="A0A6P3W6G2"/>
<proteinExistence type="inferred from homology"/>
<keyword evidence="7 14" id="KW-0165">Cleavage on pair of basic residues</keyword>
<keyword evidence="5 14" id="KW-0964">Secreted</keyword>
<dbReference type="InterPro" id="IPR055355">
    <property type="entry name" value="ZP-C"/>
</dbReference>